<evidence type="ECO:0000313" key="1">
    <source>
        <dbReference type="EMBL" id="OHA23059.1"/>
    </source>
</evidence>
<gene>
    <name evidence="1" type="ORF">A2W52_00415</name>
</gene>
<dbReference type="Proteomes" id="UP000176493">
    <property type="component" value="Unassembled WGS sequence"/>
</dbReference>
<sequence length="128" mass="14253">MRLTFYPPAGTNKKRFLSAYKKPQSNALTAFPVCPLRGESEGACDTILAIGKRKSVENKRIRTYAFASQFSLCKESTRLTFQKKLGGGGILWLYSESEILRPSDTSFRKGGIRTKRVSSTGVSFSFLL</sequence>
<evidence type="ECO:0000313" key="2">
    <source>
        <dbReference type="Proteomes" id="UP000176493"/>
    </source>
</evidence>
<comment type="caution">
    <text evidence="1">The sequence shown here is derived from an EMBL/GenBank/DDBJ whole genome shotgun (WGS) entry which is preliminary data.</text>
</comment>
<organism evidence="1 2">
    <name type="scientific">Candidatus Taylorbacteria bacterium RIFCSPHIGHO2_02_49_25</name>
    <dbReference type="NCBI Taxonomy" id="1802305"/>
    <lineage>
        <taxon>Bacteria</taxon>
        <taxon>Candidatus Tayloriibacteriota</taxon>
    </lineage>
</organism>
<dbReference type="AlphaFoldDB" id="A0A1G2MIS7"/>
<proteinExistence type="predicted"/>
<dbReference type="EMBL" id="MHRJ01000016">
    <property type="protein sequence ID" value="OHA23059.1"/>
    <property type="molecule type" value="Genomic_DNA"/>
</dbReference>
<protein>
    <submittedName>
        <fullName evidence="1">Uncharacterized protein</fullName>
    </submittedName>
</protein>
<reference evidence="1 2" key="1">
    <citation type="journal article" date="2016" name="Nat. Commun.">
        <title>Thousands of microbial genomes shed light on interconnected biogeochemical processes in an aquifer system.</title>
        <authorList>
            <person name="Anantharaman K."/>
            <person name="Brown C.T."/>
            <person name="Hug L.A."/>
            <person name="Sharon I."/>
            <person name="Castelle C.J."/>
            <person name="Probst A.J."/>
            <person name="Thomas B.C."/>
            <person name="Singh A."/>
            <person name="Wilkins M.J."/>
            <person name="Karaoz U."/>
            <person name="Brodie E.L."/>
            <person name="Williams K.H."/>
            <person name="Hubbard S.S."/>
            <person name="Banfield J.F."/>
        </authorList>
    </citation>
    <scope>NUCLEOTIDE SEQUENCE [LARGE SCALE GENOMIC DNA]</scope>
</reference>
<accession>A0A1G2MIS7</accession>
<name>A0A1G2MIS7_9BACT</name>